<name>A0A834FXL7_RHOSS</name>
<protein>
    <submittedName>
        <fullName evidence="1">Uncharacterized protein</fullName>
    </submittedName>
</protein>
<evidence type="ECO:0000313" key="2">
    <source>
        <dbReference type="Proteomes" id="UP000626092"/>
    </source>
</evidence>
<dbReference type="AlphaFoldDB" id="A0A834FXL7"/>
<gene>
    <name evidence="1" type="ORF">RHSIM_Rhsim13G0092900</name>
</gene>
<evidence type="ECO:0000313" key="1">
    <source>
        <dbReference type="EMBL" id="KAF7119340.1"/>
    </source>
</evidence>
<reference evidence="1" key="1">
    <citation type="submission" date="2019-11" db="EMBL/GenBank/DDBJ databases">
        <authorList>
            <person name="Liu Y."/>
            <person name="Hou J."/>
            <person name="Li T.-Q."/>
            <person name="Guan C.-H."/>
            <person name="Wu X."/>
            <person name="Wu H.-Z."/>
            <person name="Ling F."/>
            <person name="Zhang R."/>
            <person name="Shi X.-G."/>
            <person name="Ren J.-P."/>
            <person name="Chen E.-F."/>
            <person name="Sun J.-M."/>
        </authorList>
    </citation>
    <scope>NUCLEOTIDE SEQUENCE</scope>
    <source>
        <strain evidence="1">Adult_tree_wgs_1</strain>
        <tissue evidence="1">Leaves</tissue>
    </source>
</reference>
<dbReference type="Proteomes" id="UP000626092">
    <property type="component" value="Unassembled WGS sequence"/>
</dbReference>
<accession>A0A834FXL7</accession>
<comment type="caution">
    <text evidence="1">The sequence shown here is derived from an EMBL/GenBank/DDBJ whole genome shotgun (WGS) entry which is preliminary data.</text>
</comment>
<organism evidence="1 2">
    <name type="scientific">Rhododendron simsii</name>
    <name type="common">Sims's rhododendron</name>
    <dbReference type="NCBI Taxonomy" id="118357"/>
    <lineage>
        <taxon>Eukaryota</taxon>
        <taxon>Viridiplantae</taxon>
        <taxon>Streptophyta</taxon>
        <taxon>Embryophyta</taxon>
        <taxon>Tracheophyta</taxon>
        <taxon>Spermatophyta</taxon>
        <taxon>Magnoliopsida</taxon>
        <taxon>eudicotyledons</taxon>
        <taxon>Gunneridae</taxon>
        <taxon>Pentapetalae</taxon>
        <taxon>asterids</taxon>
        <taxon>Ericales</taxon>
        <taxon>Ericaceae</taxon>
        <taxon>Ericoideae</taxon>
        <taxon>Rhodoreae</taxon>
        <taxon>Rhododendron</taxon>
    </lineage>
</organism>
<dbReference type="OrthoDB" id="1886726at2759"/>
<sequence>MVWHFRKSTEIKGYALTKVPCLKRHVQIQLSQFHIREFTNGFLSTDERMADHDRRREALKKKKRRILVVNYDVGIVRNHERGLEEIRGGDHEVEGDLVADLVHDLIYLFLACPAKAA</sequence>
<proteinExistence type="predicted"/>
<dbReference type="EMBL" id="WJXA01000013">
    <property type="protein sequence ID" value="KAF7119340.1"/>
    <property type="molecule type" value="Genomic_DNA"/>
</dbReference>
<keyword evidence="2" id="KW-1185">Reference proteome</keyword>